<proteinExistence type="predicted"/>
<protein>
    <submittedName>
        <fullName evidence="1">Uncharacterized protein</fullName>
    </submittedName>
</protein>
<reference evidence="1" key="1">
    <citation type="submission" date="2009-10" db="EMBL/GenBank/DDBJ databases">
        <title>Diversity of trophic interactions inside an arsenic-rich microbial ecosystem.</title>
        <authorList>
            <person name="Bertin P.N."/>
            <person name="Heinrich-Salmeron A."/>
            <person name="Pelletier E."/>
            <person name="Goulhen-Chollet F."/>
            <person name="Arsene-Ploetze F."/>
            <person name="Gallien S."/>
            <person name="Calteau A."/>
            <person name="Vallenet D."/>
            <person name="Casiot C."/>
            <person name="Chane-Woon-Ming B."/>
            <person name="Giloteaux L."/>
            <person name="Barakat M."/>
            <person name="Bonnefoy V."/>
            <person name="Bruneel O."/>
            <person name="Chandler M."/>
            <person name="Cleiss J."/>
            <person name="Duran R."/>
            <person name="Elbaz-Poulichet F."/>
            <person name="Fonknechten N."/>
            <person name="Lauga B."/>
            <person name="Mornico D."/>
            <person name="Ortet P."/>
            <person name="Schaeffer C."/>
            <person name="Siguier P."/>
            <person name="Alexander Thil Smith A."/>
            <person name="Van Dorsselaer A."/>
            <person name="Weissenbach J."/>
            <person name="Medigue C."/>
            <person name="Le Paslier D."/>
        </authorList>
    </citation>
    <scope>NUCLEOTIDE SEQUENCE</scope>
</reference>
<gene>
    <name evidence="1" type="ORF">CARN6_2343</name>
</gene>
<dbReference type="AlphaFoldDB" id="E6QNK7"/>
<accession>E6QNK7</accession>
<comment type="caution">
    <text evidence="1">The sequence shown here is derived from an EMBL/GenBank/DDBJ whole genome shotgun (WGS) entry which is preliminary data.</text>
</comment>
<dbReference type="EMBL" id="CABQ01000280">
    <property type="protein sequence ID" value="CBI08828.1"/>
    <property type="molecule type" value="Genomic_DNA"/>
</dbReference>
<sequence>MEQDTFVQELQADPCAILALMDERRAPLGEWSFVTNFQALIKGACKPVVGVALAVFADPLPFVREVRTRLSRLALSPEYLIAYLTSTDLCGDSAESAVRGVVGSMEFALNDYYNQVDGGTRSVQVPAELMVVLYGVAVHLWVLEKDPERLVAVVAEAQRDDLEDGGVPLQ</sequence>
<organism evidence="1">
    <name type="scientific">mine drainage metagenome</name>
    <dbReference type="NCBI Taxonomy" id="410659"/>
    <lineage>
        <taxon>unclassified sequences</taxon>
        <taxon>metagenomes</taxon>
        <taxon>ecological metagenomes</taxon>
    </lineage>
</organism>
<evidence type="ECO:0000313" key="1">
    <source>
        <dbReference type="EMBL" id="CBI08828.1"/>
    </source>
</evidence>
<name>E6QNK7_9ZZZZ</name>